<proteinExistence type="inferred from homology"/>
<feature type="region of interest" description="Disordered" evidence="3">
    <location>
        <begin position="166"/>
        <end position="185"/>
    </location>
</feature>
<feature type="domain" description="Piwi" evidence="4">
    <location>
        <begin position="201"/>
        <end position="476"/>
    </location>
</feature>
<evidence type="ECO:0000256" key="3">
    <source>
        <dbReference type="SAM" id="MobiDB-lite"/>
    </source>
</evidence>
<dbReference type="Proteomes" id="UP000584867">
    <property type="component" value="Unassembled WGS sequence"/>
</dbReference>
<reference evidence="5 6" key="1">
    <citation type="submission" date="2020-08" db="EMBL/GenBank/DDBJ databases">
        <title>Genomic Encyclopedia of Type Strains, Phase IV (KMG-V): Genome sequencing to study the core and pangenomes of soil and plant-associated prokaryotes.</title>
        <authorList>
            <person name="Whitman W."/>
        </authorList>
    </citation>
    <scope>NUCLEOTIDE SEQUENCE [LARGE SCALE GENOMIC DNA]</scope>
    <source>
        <strain evidence="5 6">X5P3</strain>
    </source>
</reference>
<evidence type="ECO:0000259" key="4">
    <source>
        <dbReference type="SMART" id="SM00950"/>
    </source>
</evidence>
<evidence type="ECO:0000313" key="6">
    <source>
        <dbReference type="Proteomes" id="UP000584867"/>
    </source>
</evidence>
<accession>A0A7W7ZQ20</accession>
<dbReference type="SUPFAM" id="SSF53098">
    <property type="entry name" value="Ribonuclease H-like"/>
    <property type="match status" value="1"/>
</dbReference>
<dbReference type="InterPro" id="IPR003165">
    <property type="entry name" value="Piwi"/>
</dbReference>
<dbReference type="CDD" id="cd04659">
    <property type="entry name" value="Piwi_piwi-like_ProArk"/>
    <property type="match status" value="1"/>
</dbReference>
<dbReference type="Gene3D" id="3.30.420.10">
    <property type="entry name" value="Ribonuclease H-like superfamily/Ribonuclease H"/>
    <property type="match status" value="1"/>
</dbReference>
<dbReference type="GO" id="GO:0003676">
    <property type="term" value="F:nucleic acid binding"/>
    <property type="evidence" value="ECO:0007669"/>
    <property type="project" value="InterPro"/>
</dbReference>
<evidence type="ECO:0000313" key="5">
    <source>
        <dbReference type="EMBL" id="MBB5063674.1"/>
    </source>
</evidence>
<comment type="similarity">
    <text evidence="1">Belongs to the argonaute family. Long pAgo subfamily.</text>
</comment>
<evidence type="ECO:0000256" key="1">
    <source>
        <dbReference type="ARBA" id="ARBA00035012"/>
    </source>
</evidence>
<sequence length="489" mass="54629">MKFEFFDEPELEFGNGGTHVDIRYGLIEHGPLDLGEATAPQQIRVGLVGTAESVAAVRAWFEKCEAGIDAKKSRLGNLFPPFPGFREDTAFRSQLMFHDRWTSTIRQREIDPLLQTPGSPTLVQDFVKLFIEHVNAVRESGGPMVIVCAPPKDVLDAVDARVSRKVDAQEQDLDESAEATETDVPSPAFHDLLKAEVMRVGVPIQMIRPSTYGGQAKRNPKSRASSLPLQDEATRAWNIHAALYYKAGGAPWRLLRNPSELTTCFVGISFYRSLDGDRIMTSVAQVFNERGEGVIVKGAQAELDKNDRQPHLKKEDAKALLKSAIAVYRKEHHTSPARLVVHKTSRLTAGEMEGFRSAANEHDIESVEMISVKPSFTRLYREGTYPPLRGSFLKLQENSGLLYLRGSVQFFETYPGMYVPRPLELSVTKAETSVEQIAREMLSLSKLNWNNTQFDGGEPITLRAARRVGDILKCIPENGIILPSFRFFI</sequence>
<protein>
    <recommendedName>
        <fullName evidence="2">Protein argonaute</fullName>
    </recommendedName>
</protein>
<gene>
    <name evidence="5" type="ORF">HDF15_002019</name>
</gene>
<name>A0A7W7ZQ20_9BACT</name>
<organism evidence="5 6">
    <name type="scientific">Granulicella mallensis</name>
    <dbReference type="NCBI Taxonomy" id="940614"/>
    <lineage>
        <taxon>Bacteria</taxon>
        <taxon>Pseudomonadati</taxon>
        <taxon>Acidobacteriota</taxon>
        <taxon>Terriglobia</taxon>
        <taxon>Terriglobales</taxon>
        <taxon>Acidobacteriaceae</taxon>
        <taxon>Granulicella</taxon>
    </lineage>
</organism>
<feature type="compositionally biased region" description="Acidic residues" evidence="3">
    <location>
        <begin position="169"/>
        <end position="181"/>
    </location>
</feature>
<comment type="caution">
    <text evidence="5">The sequence shown here is derived from an EMBL/GenBank/DDBJ whole genome shotgun (WGS) entry which is preliminary data.</text>
</comment>
<dbReference type="AlphaFoldDB" id="A0A7W7ZQ20"/>
<dbReference type="InterPro" id="IPR012337">
    <property type="entry name" value="RNaseH-like_sf"/>
</dbReference>
<dbReference type="EMBL" id="JACHIO010000007">
    <property type="protein sequence ID" value="MBB5063674.1"/>
    <property type="molecule type" value="Genomic_DNA"/>
</dbReference>
<dbReference type="SMART" id="SM00950">
    <property type="entry name" value="Piwi"/>
    <property type="match status" value="1"/>
</dbReference>
<evidence type="ECO:0000256" key="2">
    <source>
        <dbReference type="ARBA" id="ARBA00035032"/>
    </source>
</evidence>
<dbReference type="RefSeq" id="WP_184255030.1">
    <property type="nucleotide sequence ID" value="NZ_JACHIO010000007.1"/>
</dbReference>
<dbReference type="InterPro" id="IPR036397">
    <property type="entry name" value="RNaseH_sf"/>
</dbReference>